<dbReference type="PANTHER" id="PTHR13338:SF4">
    <property type="entry name" value="NADH DEHYDROGENASE [UBIQUINONE] 1 ALPHA SUBCOMPLEX ASSEMBLY FACTOR 4"/>
    <property type="match status" value="1"/>
</dbReference>
<protein>
    <recommendedName>
        <fullName evidence="3">NADH dehydrogenase [ubiquinone] 1 alpha subcomplex assembly factor 4</fullName>
    </recommendedName>
</protein>
<accession>A0A8C5QX89</accession>
<comment type="subunit">
    <text evidence="2">Binds calmodulin. Interacts with NDUFAF3.</text>
</comment>
<evidence type="ECO:0000313" key="5">
    <source>
        <dbReference type="Proteomes" id="UP000694569"/>
    </source>
</evidence>
<dbReference type="Proteomes" id="UP000694569">
    <property type="component" value="Unplaced"/>
</dbReference>
<dbReference type="InterPro" id="IPR009622">
    <property type="entry name" value="NDUFAF4"/>
</dbReference>
<sequence>MGAKITRAFRNFNLENRAHRAISKDKTRAAPRHPGTVASQALLSKHSEIQDLVQKKDDQLLSRLKEVYVDSTDRSLEMESKVVPTSEQVDHRLPKLTARSEFSALVDVKSIPTGKVSILETLTILGNHRSYPDIWTAEKIAREFNLDVRDCQSLLEYFIPFTVKLIPRTNTKELTET</sequence>
<dbReference type="PANTHER" id="PTHR13338">
    <property type="entry name" value="UPF0240 PROTEIN"/>
    <property type="match status" value="1"/>
</dbReference>
<evidence type="ECO:0000256" key="3">
    <source>
        <dbReference type="ARBA" id="ARBA00021777"/>
    </source>
</evidence>
<dbReference type="Pfam" id="PF06784">
    <property type="entry name" value="UPF0240"/>
    <property type="match status" value="1"/>
</dbReference>
<reference evidence="4" key="1">
    <citation type="submission" date="2025-08" db="UniProtKB">
        <authorList>
            <consortium name="Ensembl"/>
        </authorList>
    </citation>
    <scope>IDENTIFICATION</scope>
</reference>
<dbReference type="Ensembl" id="ENSLLET00000046007.1">
    <property type="protein sequence ID" value="ENSLLEP00000044231.1"/>
    <property type="gene ID" value="ENSLLEG00000028102.1"/>
</dbReference>
<gene>
    <name evidence="4" type="primary">NDUFAF4</name>
</gene>
<proteinExistence type="inferred from homology"/>
<reference evidence="4" key="2">
    <citation type="submission" date="2025-09" db="UniProtKB">
        <authorList>
            <consortium name="Ensembl"/>
        </authorList>
    </citation>
    <scope>IDENTIFICATION</scope>
</reference>
<evidence type="ECO:0000256" key="2">
    <source>
        <dbReference type="ARBA" id="ARBA00011265"/>
    </source>
</evidence>
<organism evidence="4 5">
    <name type="scientific">Leptobrachium leishanense</name>
    <name type="common">Leishan spiny toad</name>
    <dbReference type="NCBI Taxonomy" id="445787"/>
    <lineage>
        <taxon>Eukaryota</taxon>
        <taxon>Metazoa</taxon>
        <taxon>Chordata</taxon>
        <taxon>Craniata</taxon>
        <taxon>Vertebrata</taxon>
        <taxon>Euteleostomi</taxon>
        <taxon>Amphibia</taxon>
        <taxon>Batrachia</taxon>
        <taxon>Anura</taxon>
        <taxon>Pelobatoidea</taxon>
        <taxon>Megophryidae</taxon>
        <taxon>Leptobrachium</taxon>
    </lineage>
</organism>
<comment type="similarity">
    <text evidence="1">Belongs to the NDUFAF4 family.</text>
</comment>
<dbReference type="GO" id="GO:0032981">
    <property type="term" value="P:mitochondrial respiratory chain complex I assembly"/>
    <property type="evidence" value="ECO:0007669"/>
    <property type="project" value="InterPro"/>
</dbReference>
<evidence type="ECO:0000256" key="1">
    <source>
        <dbReference type="ARBA" id="ARBA00010698"/>
    </source>
</evidence>
<name>A0A8C5QX89_9ANUR</name>
<keyword evidence="5" id="KW-1185">Reference proteome</keyword>
<dbReference type="GeneTree" id="ENSGT00390000001627"/>
<evidence type="ECO:0000313" key="4">
    <source>
        <dbReference type="Ensembl" id="ENSLLEP00000044231.1"/>
    </source>
</evidence>
<dbReference type="GO" id="GO:0005739">
    <property type="term" value="C:mitochondrion"/>
    <property type="evidence" value="ECO:0007669"/>
    <property type="project" value="TreeGrafter"/>
</dbReference>
<dbReference type="AlphaFoldDB" id="A0A8C5QX89"/>